<evidence type="ECO:0008006" key="3">
    <source>
        <dbReference type="Google" id="ProtNLM"/>
    </source>
</evidence>
<sequence length="301" mass="33950">MSGKPQIRRLSRPDIDLPRWNAAVRDSPANFPYGLSHWLDVATAGRWEGLVVDDYRLVLPLPALRRFGFLPVIIRPPYTQQLGPFGRPRPGDIAALLQAIPFRFQVSLPLIASIPAEEISSRFRCRKRTNYELDLSGEWAQIVSGFPRKLQAFLRQTAARDQLQPLEADEFVDLSRRHLAGRAGLRESDLTALHTLILAARQHEFGQCYQLREEGELLAAGFFPCFGRRTINLATVTTERGRKRRGTSRLLAQVMRQRAGTPGAIFDFEGSELPGVRDFFAKFGGSDRGYYLLESRPFGLG</sequence>
<comment type="caution">
    <text evidence="1">The sequence shown here is derived from an EMBL/GenBank/DDBJ whole genome shotgun (WGS) entry which is preliminary data.</text>
</comment>
<keyword evidence="2" id="KW-1185">Reference proteome</keyword>
<evidence type="ECO:0000313" key="2">
    <source>
        <dbReference type="Proteomes" id="UP000226437"/>
    </source>
</evidence>
<evidence type="ECO:0000313" key="1">
    <source>
        <dbReference type="EMBL" id="PHK98705.1"/>
    </source>
</evidence>
<accession>A0A2G0CFF9</accession>
<dbReference type="Proteomes" id="UP000226437">
    <property type="component" value="Unassembled WGS sequence"/>
</dbReference>
<dbReference type="AlphaFoldDB" id="A0A2G0CFF9"/>
<dbReference type="SUPFAM" id="SSF55729">
    <property type="entry name" value="Acyl-CoA N-acyltransferases (Nat)"/>
    <property type="match status" value="1"/>
</dbReference>
<name>A0A2G0CFF9_9BACT</name>
<proteinExistence type="predicted"/>
<reference evidence="1 2" key="1">
    <citation type="submission" date="2017-10" db="EMBL/GenBank/DDBJ databases">
        <title>The draft genome sequence of Lewinella marina KCTC 32374.</title>
        <authorList>
            <person name="Wang K."/>
        </authorList>
    </citation>
    <scope>NUCLEOTIDE SEQUENCE [LARGE SCALE GENOMIC DNA]</scope>
    <source>
        <strain evidence="1 2">MKG-38</strain>
    </source>
</reference>
<dbReference type="InterPro" id="IPR016181">
    <property type="entry name" value="Acyl_CoA_acyltransferase"/>
</dbReference>
<dbReference type="EMBL" id="PDLO01000003">
    <property type="protein sequence ID" value="PHK98705.1"/>
    <property type="molecule type" value="Genomic_DNA"/>
</dbReference>
<protein>
    <recommendedName>
        <fullName evidence="3">GNAT family N-acetyltransferase</fullName>
    </recommendedName>
</protein>
<organism evidence="1 2">
    <name type="scientific">Neolewinella marina</name>
    <dbReference type="NCBI Taxonomy" id="438751"/>
    <lineage>
        <taxon>Bacteria</taxon>
        <taxon>Pseudomonadati</taxon>
        <taxon>Bacteroidota</taxon>
        <taxon>Saprospiria</taxon>
        <taxon>Saprospirales</taxon>
        <taxon>Lewinellaceae</taxon>
        <taxon>Neolewinella</taxon>
    </lineage>
</organism>
<dbReference type="Gene3D" id="3.40.630.30">
    <property type="match status" value="1"/>
</dbReference>
<gene>
    <name evidence="1" type="ORF">CGL56_09570</name>
</gene>